<dbReference type="EMBL" id="CAKOAT010096599">
    <property type="protein sequence ID" value="CAH8321857.1"/>
    <property type="molecule type" value="Genomic_DNA"/>
</dbReference>
<dbReference type="Proteomes" id="UP001642260">
    <property type="component" value="Unassembled WGS sequence"/>
</dbReference>
<dbReference type="PANTHER" id="PTHR23273">
    <property type="entry name" value="REPLICATION FACTOR A 1, RFA1"/>
    <property type="match status" value="1"/>
</dbReference>
<sequence>MKASSKAAFSSSGQGKIIGKNEISTGVRGTAAVSPGGRGKAIVFDGCGVCHTKATKGLTTLMFKKCGKSEIIDVPEYLSKISVYENIDQAVFVLLCDAGEELSGKKAYELVESYYQANETVRDDHIVLVPQALIDTIGNTWKFLVKVSSHNLTGKTQSLTVTNVFPLEAPVPDGNLCENVDEETCNDKEDPVDESVKRSSDEIVSGDAKCAKCG</sequence>
<reference evidence="2 3" key="1">
    <citation type="submission" date="2022-03" db="EMBL/GenBank/DDBJ databases">
        <authorList>
            <person name="Macdonald S."/>
            <person name="Ahmed S."/>
            <person name="Newling K."/>
        </authorList>
    </citation>
    <scope>NUCLEOTIDE SEQUENCE [LARGE SCALE GENOMIC DNA]</scope>
</reference>
<evidence type="ECO:0000313" key="2">
    <source>
        <dbReference type="EMBL" id="CAH8321857.1"/>
    </source>
</evidence>
<organism evidence="2 3">
    <name type="scientific">Eruca vesicaria subsp. sativa</name>
    <name type="common">Garden rocket</name>
    <name type="synonym">Eruca sativa</name>
    <dbReference type="NCBI Taxonomy" id="29727"/>
    <lineage>
        <taxon>Eukaryota</taxon>
        <taxon>Viridiplantae</taxon>
        <taxon>Streptophyta</taxon>
        <taxon>Embryophyta</taxon>
        <taxon>Tracheophyta</taxon>
        <taxon>Spermatophyta</taxon>
        <taxon>Magnoliopsida</taxon>
        <taxon>eudicotyledons</taxon>
        <taxon>Gunneridae</taxon>
        <taxon>Pentapetalae</taxon>
        <taxon>rosids</taxon>
        <taxon>malvids</taxon>
        <taxon>Brassicales</taxon>
        <taxon>Brassicaceae</taxon>
        <taxon>Brassiceae</taxon>
        <taxon>Eruca</taxon>
    </lineage>
</organism>
<gene>
    <name evidence="2" type="ORF">ERUC_LOCUS9461</name>
</gene>
<feature type="compositionally biased region" description="Basic and acidic residues" evidence="1">
    <location>
        <begin position="185"/>
        <end position="201"/>
    </location>
</feature>
<protein>
    <submittedName>
        <fullName evidence="2">Uncharacterized protein</fullName>
    </submittedName>
</protein>
<comment type="caution">
    <text evidence="2">The sequence shown here is derived from an EMBL/GenBank/DDBJ whole genome shotgun (WGS) entry which is preliminary data.</text>
</comment>
<dbReference type="Gene3D" id="2.40.50.140">
    <property type="entry name" value="Nucleic acid-binding proteins"/>
    <property type="match status" value="1"/>
</dbReference>
<dbReference type="InterPro" id="IPR012340">
    <property type="entry name" value="NA-bd_OB-fold"/>
</dbReference>
<dbReference type="AlphaFoldDB" id="A0ABC8JCF7"/>
<evidence type="ECO:0000313" key="3">
    <source>
        <dbReference type="Proteomes" id="UP001642260"/>
    </source>
</evidence>
<proteinExistence type="predicted"/>
<evidence type="ECO:0000256" key="1">
    <source>
        <dbReference type="SAM" id="MobiDB-lite"/>
    </source>
</evidence>
<name>A0ABC8JCF7_ERUVS</name>
<dbReference type="PANTHER" id="PTHR23273:SF32">
    <property type="entry name" value="REPLICATION PROTEIN A 70 KDA DNA-BINDING SUBUNIT B-RELATED"/>
    <property type="match status" value="1"/>
</dbReference>
<accession>A0ABC8JCF7</accession>
<feature type="region of interest" description="Disordered" evidence="1">
    <location>
        <begin position="183"/>
        <end position="214"/>
    </location>
</feature>
<keyword evidence="3" id="KW-1185">Reference proteome</keyword>
<dbReference type="SUPFAM" id="SSF50249">
    <property type="entry name" value="Nucleic acid-binding proteins"/>
    <property type="match status" value="1"/>
</dbReference>